<organism evidence="4 5">
    <name type="scientific">Ascaris lumbricoides</name>
    <name type="common">Giant roundworm</name>
    <dbReference type="NCBI Taxonomy" id="6252"/>
    <lineage>
        <taxon>Eukaryota</taxon>
        <taxon>Metazoa</taxon>
        <taxon>Ecdysozoa</taxon>
        <taxon>Nematoda</taxon>
        <taxon>Chromadorea</taxon>
        <taxon>Rhabditida</taxon>
        <taxon>Spirurina</taxon>
        <taxon>Ascaridomorpha</taxon>
        <taxon>Ascaridoidea</taxon>
        <taxon>Ascarididae</taxon>
        <taxon>Ascaris</taxon>
    </lineage>
</organism>
<dbReference type="Proteomes" id="UP000036681">
    <property type="component" value="Unplaced"/>
</dbReference>
<dbReference type="PROSITE" id="PS50011">
    <property type="entry name" value="PROTEIN_KINASE_DOM"/>
    <property type="match status" value="1"/>
</dbReference>
<sequence>MLCRFKWLPPEVLHRREMSTKSDVWSYGITATEMYGVVDPYGMMSNEKVLPFLNGKTCNNSIKLFCRRGASML</sequence>
<dbReference type="SUPFAM" id="SSF56112">
    <property type="entry name" value="Protein kinase-like (PK-like)"/>
    <property type="match status" value="1"/>
</dbReference>
<feature type="domain" description="Protein kinase" evidence="3">
    <location>
        <begin position="1"/>
        <end position="73"/>
    </location>
</feature>
<dbReference type="InterPro" id="IPR000719">
    <property type="entry name" value="Prot_kinase_dom"/>
</dbReference>
<protein>
    <submittedName>
        <fullName evidence="5">Protein kinase domain-containing protein</fullName>
    </submittedName>
</protein>
<evidence type="ECO:0000256" key="2">
    <source>
        <dbReference type="ARBA" id="ARBA00022840"/>
    </source>
</evidence>
<dbReference type="AlphaFoldDB" id="A0A0M3IXF1"/>
<name>A0A0M3IXF1_ASCLU</name>
<proteinExistence type="predicted"/>
<keyword evidence="1" id="KW-0547">Nucleotide-binding</keyword>
<dbReference type="Pfam" id="PF07714">
    <property type="entry name" value="PK_Tyr_Ser-Thr"/>
    <property type="match status" value="1"/>
</dbReference>
<dbReference type="InterPro" id="IPR011009">
    <property type="entry name" value="Kinase-like_dom_sf"/>
</dbReference>
<accession>A0A0M3IXF1</accession>
<keyword evidence="2" id="KW-0067">ATP-binding</keyword>
<evidence type="ECO:0000259" key="3">
    <source>
        <dbReference type="PROSITE" id="PS50011"/>
    </source>
</evidence>
<dbReference type="GO" id="GO:0004672">
    <property type="term" value="F:protein kinase activity"/>
    <property type="evidence" value="ECO:0007669"/>
    <property type="project" value="InterPro"/>
</dbReference>
<keyword evidence="4" id="KW-1185">Reference proteome</keyword>
<evidence type="ECO:0000313" key="5">
    <source>
        <dbReference type="WBParaSite" id="ALUE_0002342901-mRNA-1"/>
    </source>
</evidence>
<evidence type="ECO:0000313" key="4">
    <source>
        <dbReference type="Proteomes" id="UP000036681"/>
    </source>
</evidence>
<dbReference type="GO" id="GO:0005524">
    <property type="term" value="F:ATP binding"/>
    <property type="evidence" value="ECO:0007669"/>
    <property type="project" value="UniProtKB-KW"/>
</dbReference>
<dbReference type="InterPro" id="IPR050198">
    <property type="entry name" value="Non-receptor_tyrosine_kinases"/>
</dbReference>
<dbReference type="InterPro" id="IPR001245">
    <property type="entry name" value="Ser-Thr/Tyr_kinase_cat_dom"/>
</dbReference>
<dbReference type="WBParaSite" id="ALUE_0002342901-mRNA-1">
    <property type="protein sequence ID" value="ALUE_0002342901-mRNA-1"/>
    <property type="gene ID" value="ALUE_0002342901"/>
</dbReference>
<reference evidence="5" key="1">
    <citation type="submission" date="2017-02" db="UniProtKB">
        <authorList>
            <consortium name="WormBaseParasite"/>
        </authorList>
    </citation>
    <scope>IDENTIFICATION</scope>
</reference>
<dbReference type="PANTHER" id="PTHR24418">
    <property type="entry name" value="TYROSINE-PROTEIN KINASE"/>
    <property type="match status" value="1"/>
</dbReference>
<evidence type="ECO:0000256" key="1">
    <source>
        <dbReference type="ARBA" id="ARBA00022741"/>
    </source>
</evidence>
<dbReference type="Gene3D" id="1.10.510.10">
    <property type="entry name" value="Transferase(Phosphotransferase) domain 1"/>
    <property type="match status" value="1"/>
</dbReference>